<dbReference type="Pfam" id="PF18902">
    <property type="entry name" value="DUF5658"/>
    <property type="match status" value="1"/>
</dbReference>
<feature type="transmembrane region" description="Helical" evidence="1">
    <location>
        <begin position="95"/>
        <end position="118"/>
    </location>
</feature>
<name>A0A937FGQ5_9CLOT</name>
<feature type="transmembrane region" description="Helical" evidence="1">
    <location>
        <begin position="56"/>
        <end position="75"/>
    </location>
</feature>
<keyword evidence="1" id="KW-0812">Transmembrane</keyword>
<evidence type="ECO:0000313" key="4">
    <source>
        <dbReference type="Proteomes" id="UP000623681"/>
    </source>
</evidence>
<evidence type="ECO:0000313" key="3">
    <source>
        <dbReference type="EMBL" id="MBL4933064.1"/>
    </source>
</evidence>
<organism evidence="3 4">
    <name type="scientific">Clostridium paridis</name>
    <dbReference type="NCBI Taxonomy" id="2803863"/>
    <lineage>
        <taxon>Bacteria</taxon>
        <taxon>Bacillati</taxon>
        <taxon>Bacillota</taxon>
        <taxon>Clostridia</taxon>
        <taxon>Eubacteriales</taxon>
        <taxon>Clostridiaceae</taxon>
        <taxon>Clostridium</taxon>
    </lineage>
</organism>
<proteinExistence type="predicted"/>
<feature type="domain" description="DUF5658" evidence="2">
    <location>
        <begin position="18"/>
        <end position="111"/>
    </location>
</feature>
<feature type="transmembrane region" description="Helical" evidence="1">
    <location>
        <begin position="17"/>
        <end position="36"/>
    </location>
</feature>
<keyword evidence="4" id="KW-1185">Reference proteome</keyword>
<dbReference type="RefSeq" id="WP_420839047.1">
    <property type="nucleotide sequence ID" value="NZ_JAESWA010000023.1"/>
</dbReference>
<dbReference type="InterPro" id="IPR043717">
    <property type="entry name" value="DUF5658"/>
</dbReference>
<dbReference type="AlphaFoldDB" id="A0A937FGQ5"/>
<sequence>MEIINRYKGISYIKRKFIFLFILNIIDLFFTWIVLFTNGEYFSEVNLVMSKIIYNIPQAFVIKIGGVGLVIFYWYYRLRGSNEKEILLSNKVLNFLIVAFCIITFVHLFNLGLCFYINRS</sequence>
<gene>
    <name evidence="3" type="ORF">JK634_14720</name>
</gene>
<evidence type="ECO:0000256" key="1">
    <source>
        <dbReference type="SAM" id="Phobius"/>
    </source>
</evidence>
<keyword evidence="1" id="KW-0472">Membrane</keyword>
<dbReference type="EMBL" id="JAESWA010000023">
    <property type="protein sequence ID" value="MBL4933064.1"/>
    <property type="molecule type" value="Genomic_DNA"/>
</dbReference>
<keyword evidence="1" id="KW-1133">Transmembrane helix</keyword>
<protein>
    <recommendedName>
        <fullName evidence="2">DUF5658 domain-containing protein</fullName>
    </recommendedName>
</protein>
<comment type="caution">
    <text evidence="3">The sequence shown here is derived from an EMBL/GenBank/DDBJ whole genome shotgun (WGS) entry which is preliminary data.</text>
</comment>
<accession>A0A937FGQ5</accession>
<dbReference type="Proteomes" id="UP000623681">
    <property type="component" value="Unassembled WGS sequence"/>
</dbReference>
<reference evidence="3" key="1">
    <citation type="submission" date="2021-01" db="EMBL/GenBank/DDBJ databases">
        <title>Genome public.</title>
        <authorList>
            <person name="Liu C."/>
            <person name="Sun Q."/>
        </authorList>
    </citation>
    <scope>NUCLEOTIDE SEQUENCE</scope>
    <source>
        <strain evidence="3">YIM B02565</strain>
    </source>
</reference>
<evidence type="ECO:0000259" key="2">
    <source>
        <dbReference type="Pfam" id="PF18902"/>
    </source>
</evidence>